<accession>A0A9W4XMS5</accession>
<feature type="transmembrane region" description="Helical" evidence="1">
    <location>
        <begin position="45"/>
        <end position="68"/>
    </location>
</feature>
<keyword evidence="1" id="KW-0812">Transmembrane</keyword>
<reference evidence="2" key="1">
    <citation type="submission" date="2022-12" db="EMBL/GenBank/DDBJ databases">
        <authorList>
            <person name="Brejova B."/>
        </authorList>
    </citation>
    <scope>NUCLEOTIDE SEQUENCE</scope>
</reference>
<dbReference type="AlphaFoldDB" id="A0A9W4XMS5"/>
<keyword evidence="3" id="KW-1185">Reference proteome</keyword>
<keyword evidence="1" id="KW-1133">Transmembrane helix</keyword>
<evidence type="ECO:0000313" key="3">
    <source>
        <dbReference type="Proteomes" id="UP001152885"/>
    </source>
</evidence>
<sequence>MGLLPCCRFFIFCVGFSLTVLGPAIPTNGGLFYYANYYRPENFRVPLSFIAGCSNTFGLSSGLIPILYGFSVQIFAAVNIAMDGGFEITNPKIFGVFVGGIVFATIIT</sequence>
<dbReference type="OrthoDB" id="4476201at2759"/>
<feature type="transmembrane region" description="Helical" evidence="1">
    <location>
        <begin position="7"/>
        <end position="25"/>
    </location>
</feature>
<gene>
    <name evidence="2" type="ORF">CANVERA_P4161</name>
</gene>
<evidence type="ECO:0000313" key="2">
    <source>
        <dbReference type="EMBL" id="CAI5759650.1"/>
    </source>
</evidence>
<comment type="caution">
    <text evidence="2">The sequence shown here is derived from an EMBL/GenBank/DDBJ whole genome shotgun (WGS) entry which is preliminary data.</text>
</comment>
<keyword evidence="1" id="KW-0472">Membrane</keyword>
<organism evidence="2 3">
    <name type="scientific">Candida verbasci</name>
    <dbReference type="NCBI Taxonomy" id="1227364"/>
    <lineage>
        <taxon>Eukaryota</taxon>
        <taxon>Fungi</taxon>
        <taxon>Dikarya</taxon>
        <taxon>Ascomycota</taxon>
        <taxon>Saccharomycotina</taxon>
        <taxon>Pichiomycetes</taxon>
        <taxon>Debaryomycetaceae</taxon>
        <taxon>Candida/Lodderomyces clade</taxon>
        <taxon>Candida</taxon>
    </lineage>
</organism>
<dbReference type="EMBL" id="CANTUO010000004">
    <property type="protein sequence ID" value="CAI5759650.1"/>
    <property type="molecule type" value="Genomic_DNA"/>
</dbReference>
<proteinExistence type="predicted"/>
<protein>
    <submittedName>
        <fullName evidence="2">Uncharacterized protein</fullName>
    </submittedName>
</protein>
<name>A0A9W4XMS5_9ASCO</name>
<dbReference type="Gene3D" id="1.20.1740.10">
    <property type="entry name" value="Amino acid/polyamine transporter I"/>
    <property type="match status" value="1"/>
</dbReference>
<dbReference type="Proteomes" id="UP001152885">
    <property type="component" value="Unassembled WGS sequence"/>
</dbReference>
<evidence type="ECO:0000256" key="1">
    <source>
        <dbReference type="SAM" id="Phobius"/>
    </source>
</evidence>
<feature type="transmembrane region" description="Helical" evidence="1">
    <location>
        <begin position="89"/>
        <end position="107"/>
    </location>
</feature>